<evidence type="ECO:0000313" key="2">
    <source>
        <dbReference type="EMBL" id="SDJ72864.1"/>
    </source>
</evidence>
<protein>
    <submittedName>
        <fullName evidence="2">Outer membrane lipoprotein-sorting protein</fullName>
    </submittedName>
</protein>
<dbReference type="PANTHER" id="PTHR37507:SF2">
    <property type="entry name" value="SPORULATION PROTEIN YDCC"/>
    <property type="match status" value="1"/>
</dbReference>
<dbReference type="EMBL" id="FNFC01000008">
    <property type="protein sequence ID" value="SDJ72864.1"/>
    <property type="molecule type" value="Genomic_DNA"/>
</dbReference>
<gene>
    <name evidence="2" type="ORF">SAMN05216226_10852</name>
</gene>
<reference evidence="2 3" key="1">
    <citation type="submission" date="2016-10" db="EMBL/GenBank/DDBJ databases">
        <authorList>
            <person name="de Groot N.N."/>
        </authorList>
    </citation>
    <scope>NUCLEOTIDE SEQUENCE [LARGE SCALE GENOMIC DNA]</scope>
    <source>
        <strain evidence="2 3">IBRC-M10015</strain>
    </source>
</reference>
<dbReference type="SUPFAM" id="SSF89392">
    <property type="entry name" value="Prokaryotic lipoproteins and lipoprotein localization factors"/>
    <property type="match status" value="1"/>
</dbReference>
<organism evidence="2 3">
    <name type="scientific">Halovenus aranensis</name>
    <dbReference type="NCBI Taxonomy" id="890420"/>
    <lineage>
        <taxon>Archaea</taxon>
        <taxon>Methanobacteriati</taxon>
        <taxon>Methanobacteriota</taxon>
        <taxon>Stenosarchaea group</taxon>
        <taxon>Halobacteria</taxon>
        <taxon>Halobacteriales</taxon>
        <taxon>Haloarculaceae</taxon>
        <taxon>Halovenus</taxon>
    </lineage>
</organism>
<dbReference type="Proteomes" id="UP000198856">
    <property type="component" value="Unassembled WGS sequence"/>
</dbReference>
<dbReference type="InterPro" id="IPR025377">
    <property type="entry name" value="DUF4367"/>
</dbReference>
<dbReference type="InterPro" id="IPR029046">
    <property type="entry name" value="LolA/LolB/LppX"/>
</dbReference>
<keyword evidence="3" id="KW-1185">Reference proteome</keyword>
<feature type="domain" description="DUF4367" evidence="1">
    <location>
        <begin position="297"/>
        <end position="382"/>
    </location>
</feature>
<dbReference type="STRING" id="890420.SAMN05216226_10852"/>
<sequence length="385" mass="42661">MFGSRRTHLAFLCLVVLCFLGGCTTILSDDVTESDLIDEAENAEPPAGLSATIEFNATFEDEQVQYSYDVWYRNDGLSRLEGTTDAGEFVQVDDGEQIWSYTAGEETVRVREDPTNRIHLRDSINATEELLRERNVTEITETEYQGRAVYHVVIGGQAEQNDGNGNGILPPLFPSAGGILGGGTQTDKSTGNDTTAGTRRMELWIDTEYMYILRQKVEGKDPFELRYTDVTFEPGIDDDRFEFEVPEGATVKEVATPQYQEFDSIAALSKESPVDIEEPSFETLDATFDSAYLITREESDEVRVGLQYNVGQTTPLSVSKDTNTTELSTEGERVQIGGVTGVYETVSEGSHQLTWVADGAQYRVFASLQTDRETLIQIAESMGTT</sequence>
<evidence type="ECO:0000259" key="1">
    <source>
        <dbReference type="Pfam" id="PF14285"/>
    </source>
</evidence>
<proteinExistence type="predicted"/>
<dbReference type="Gene3D" id="2.50.20.10">
    <property type="entry name" value="Lipoprotein localisation LolA/LolB/LppX"/>
    <property type="match status" value="1"/>
</dbReference>
<dbReference type="OrthoDB" id="137725at2157"/>
<dbReference type="PROSITE" id="PS51257">
    <property type="entry name" value="PROKAR_LIPOPROTEIN"/>
    <property type="match status" value="1"/>
</dbReference>
<evidence type="ECO:0000313" key="3">
    <source>
        <dbReference type="Proteomes" id="UP000198856"/>
    </source>
</evidence>
<dbReference type="Pfam" id="PF14285">
    <property type="entry name" value="DUF4367"/>
    <property type="match status" value="1"/>
</dbReference>
<dbReference type="PANTHER" id="PTHR37507">
    <property type="entry name" value="SPORULATION PROTEIN YDCC"/>
    <property type="match status" value="1"/>
</dbReference>
<accession>A0A1G8W3B1</accession>
<dbReference type="AlphaFoldDB" id="A0A1G8W3B1"/>
<dbReference type="InterPro" id="IPR052944">
    <property type="entry name" value="Sporulation_related"/>
</dbReference>
<keyword evidence="2" id="KW-0449">Lipoprotein</keyword>
<name>A0A1G8W3B1_9EURY</name>
<dbReference type="RefSeq" id="WP_092702289.1">
    <property type="nucleotide sequence ID" value="NZ_FNFC01000008.1"/>
</dbReference>